<dbReference type="InterPro" id="IPR039425">
    <property type="entry name" value="RNA_pol_sigma-70-like"/>
</dbReference>
<dbReference type="NCBIfam" id="TIGR02937">
    <property type="entry name" value="sigma70-ECF"/>
    <property type="match status" value="1"/>
</dbReference>
<evidence type="ECO:0000259" key="6">
    <source>
        <dbReference type="Pfam" id="PF04542"/>
    </source>
</evidence>
<dbReference type="InterPro" id="IPR014284">
    <property type="entry name" value="RNA_pol_sigma-70_dom"/>
</dbReference>
<accession>M3G7U8</accession>
<name>M3G7U8_LEPIT</name>
<reference evidence="8 9" key="1">
    <citation type="submission" date="2013-02" db="EMBL/GenBank/DDBJ databases">
        <authorList>
            <person name="Harkins D.M."/>
            <person name="Durkin A.S."/>
            <person name="Brinkac L.M."/>
            <person name="Haft D.H."/>
            <person name="Selengut J.D."/>
            <person name="Sanka R."/>
            <person name="DePew J."/>
            <person name="Purushe J."/>
            <person name="Tulsiani S.M."/>
            <person name="Graham G.C."/>
            <person name="Burns M.-A."/>
            <person name="Dohnt M.F."/>
            <person name="Smythe L.D."/>
            <person name="McKay D.B."/>
            <person name="Craig S.B."/>
            <person name="Vinetz J.M."/>
            <person name="Sutton G.G."/>
            <person name="Nierman W.C."/>
            <person name="Fouts D.E."/>
        </authorList>
    </citation>
    <scope>NUCLEOTIDE SEQUENCE [LARGE SCALE GENOMIC DNA]</scope>
    <source>
        <strain evidence="8 9">LT2050</strain>
    </source>
</reference>
<evidence type="ECO:0000256" key="5">
    <source>
        <dbReference type="SAM" id="Phobius"/>
    </source>
</evidence>
<protein>
    <submittedName>
        <fullName evidence="8">ECF sigma factor</fullName>
    </submittedName>
</protein>
<evidence type="ECO:0000313" key="8">
    <source>
        <dbReference type="EMBL" id="EMG21375.1"/>
    </source>
</evidence>
<evidence type="ECO:0000256" key="1">
    <source>
        <dbReference type="ARBA" id="ARBA00010641"/>
    </source>
</evidence>
<sequence>MREPILCNREDWDCIQKVLHGDFNSFELLMNRYQGLVYSQAIKAFRNETEAEDFTQDIFLKAFESLSTFQGKSQFSTWLFVIARNEIIRKYRKEYPEISGLDALLLAENEKEGEIYSEQESKFLKQENSEKIRNLVARLPELYRKPITLHYFENMSYKEISKKLNLKMNTLKSYIFRGKEIMKDWLNNEKKNDFVPAELEEKLHFFEDETLNSQTNTPVPPDLKRRVMLHIVPVRHIKIILSGLFLLGFSPLSVLFFLDLEFLIQTGMLAFILITSSILFCVFAILTGIYLVHYRNPYTKEWKNKLGFFE</sequence>
<dbReference type="GO" id="GO:0003677">
    <property type="term" value="F:DNA binding"/>
    <property type="evidence" value="ECO:0007669"/>
    <property type="project" value="InterPro"/>
</dbReference>
<feature type="transmembrane region" description="Helical" evidence="5">
    <location>
        <begin position="270"/>
        <end position="292"/>
    </location>
</feature>
<dbReference type="InterPro" id="IPR036388">
    <property type="entry name" value="WH-like_DNA-bd_sf"/>
</dbReference>
<keyword evidence="5" id="KW-0472">Membrane</keyword>
<organism evidence="8 9">
    <name type="scientific">Leptospira interrogans serovar Copenhageni str. LT2050</name>
    <dbReference type="NCBI Taxonomy" id="1001598"/>
    <lineage>
        <taxon>Bacteria</taxon>
        <taxon>Pseudomonadati</taxon>
        <taxon>Spirochaetota</taxon>
        <taxon>Spirochaetia</taxon>
        <taxon>Leptospirales</taxon>
        <taxon>Leptospiraceae</taxon>
        <taxon>Leptospira</taxon>
    </lineage>
</organism>
<dbReference type="GO" id="GO:0006352">
    <property type="term" value="P:DNA-templated transcription initiation"/>
    <property type="evidence" value="ECO:0007669"/>
    <property type="project" value="InterPro"/>
</dbReference>
<evidence type="ECO:0000259" key="7">
    <source>
        <dbReference type="Pfam" id="PF08281"/>
    </source>
</evidence>
<dbReference type="CDD" id="cd06171">
    <property type="entry name" value="Sigma70_r4"/>
    <property type="match status" value="1"/>
</dbReference>
<dbReference type="InterPro" id="IPR013324">
    <property type="entry name" value="RNA_pol_sigma_r3/r4-like"/>
</dbReference>
<keyword evidence="5" id="KW-1133">Transmembrane helix</keyword>
<keyword evidence="2" id="KW-0805">Transcription regulation</keyword>
<dbReference type="SUPFAM" id="SSF88659">
    <property type="entry name" value="Sigma3 and sigma4 domains of RNA polymerase sigma factors"/>
    <property type="match status" value="1"/>
</dbReference>
<dbReference type="SUPFAM" id="SSF88946">
    <property type="entry name" value="Sigma2 domain of RNA polymerase sigma factors"/>
    <property type="match status" value="1"/>
</dbReference>
<evidence type="ECO:0000313" key="9">
    <source>
        <dbReference type="Proteomes" id="UP000011778"/>
    </source>
</evidence>
<feature type="domain" description="RNA polymerase sigma-70 region 2" evidence="6">
    <location>
        <begin position="29"/>
        <end position="94"/>
    </location>
</feature>
<proteinExistence type="inferred from homology"/>
<dbReference type="GO" id="GO:0016987">
    <property type="term" value="F:sigma factor activity"/>
    <property type="evidence" value="ECO:0007669"/>
    <property type="project" value="UniProtKB-KW"/>
</dbReference>
<dbReference type="Gene3D" id="1.10.1740.10">
    <property type="match status" value="1"/>
</dbReference>
<dbReference type="Pfam" id="PF08281">
    <property type="entry name" value="Sigma70_r4_2"/>
    <property type="match status" value="1"/>
</dbReference>
<evidence type="ECO:0000256" key="2">
    <source>
        <dbReference type="ARBA" id="ARBA00023015"/>
    </source>
</evidence>
<keyword evidence="4" id="KW-0804">Transcription</keyword>
<dbReference type="InterPro" id="IPR013249">
    <property type="entry name" value="RNA_pol_sigma70_r4_t2"/>
</dbReference>
<dbReference type="Gene3D" id="1.10.10.10">
    <property type="entry name" value="Winged helix-like DNA-binding domain superfamily/Winged helix DNA-binding domain"/>
    <property type="match status" value="1"/>
</dbReference>
<dbReference type="PANTHER" id="PTHR43133:SF51">
    <property type="entry name" value="RNA POLYMERASE SIGMA FACTOR"/>
    <property type="match status" value="1"/>
</dbReference>
<comment type="caution">
    <text evidence="8">The sequence shown here is derived from an EMBL/GenBank/DDBJ whole genome shotgun (WGS) entry which is preliminary data.</text>
</comment>
<dbReference type="InterPro" id="IPR007627">
    <property type="entry name" value="RNA_pol_sigma70_r2"/>
</dbReference>
<feature type="domain" description="RNA polymerase sigma factor 70 region 4 type 2" evidence="7">
    <location>
        <begin position="130"/>
        <end position="180"/>
    </location>
</feature>
<keyword evidence="3" id="KW-0731">Sigma factor</keyword>
<evidence type="ECO:0000256" key="3">
    <source>
        <dbReference type="ARBA" id="ARBA00023082"/>
    </source>
</evidence>
<dbReference type="PANTHER" id="PTHR43133">
    <property type="entry name" value="RNA POLYMERASE ECF-TYPE SIGMA FACTO"/>
    <property type="match status" value="1"/>
</dbReference>
<evidence type="ECO:0000256" key="4">
    <source>
        <dbReference type="ARBA" id="ARBA00023163"/>
    </source>
</evidence>
<dbReference type="Pfam" id="PF04542">
    <property type="entry name" value="Sigma70_r2"/>
    <property type="match status" value="1"/>
</dbReference>
<dbReference type="Proteomes" id="UP000011778">
    <property type="component" value="Unassembled WGS sequence"/>
</dbReference>
<dbReference type="EMBL" id="AFMD02000322">
    <property type="protein sequence ID" value="EMG21375.1"/>
    <property type="molecule type" value="Genomic_DNA"/>
</dbReference>
<comment type="similarity">
    <text evidence="1">Belongs to the sigma-70 factor family. ECF subfamily.</text>
</comment>
<dbReference type="AlphaFoldDB" id="M3G7U8"/>
<keyword evidence="5" id="KW-0812">Transmembrane</keyword>
<gene>
    <name evidence="8" type="ORF">LEP1GSC150_0052</name>
</gene>
<feature type="transmembrane region" description="Helical" evidence="5">
    <location>
        <begin position="239"/>
        <end position="258"/>
    </location>
</feature>
<dbReference type="InterPro" id="IPR013325">
    <property type="entry name" value="RNA_pol_sigma_r2"/>
</dbReference>